<dbReference type="PANTHER" id="PTHR42928">
    <property type="entry name" value="TRICARBOXYLATE-BINDING PROTEIN"/>
    <property type="match status" value="1"/>
</dbReference>
<keyword evidence="2" id="KW-0732">Signal</keyword>
<dbReference type="Pfam" id="PF03401">
    <property type="entry name" value="TctC"/>
    <property type="match status" value="1"/>
</dbReference>
<dbReference type="Proteomes" id="UP000277294">
    <property type="component" value="Unassembled WGS sequence"/>
</dbReference>
<dbReference type="SUPFAM" id="SSF53850">
    <property type="entry name" value="Periplasmic binding protein-like II"/>
    <property type="match status" value="1"/>
</dbReference>
<proteinExistence type="inferred from homology"/>
<dbReference type="CDD" id="cd13578">
    <property type="entry name" value="PBP2_Bug27"/>
    <property type="match status" value="1"/>
</dbReference>
<gene>
    <name evidence="3" type="ORF">PIGHUM_01413</name>
</gene>
<sequence>MRYTTSCKVLLAASMAAGSAVQAADSQADDYPRHTVTLYVSTSPGGGPDILARALAEKLREKWGQPVVVENRPGGGQNVGAEAASRATPDGYTLLVSPQGALVANKSLYRKLAYDPDALEPVSILAKVPVVLVVNPKVPARSVPELIEYAKANPDRLNYASSGSGSTPHLTAELFKTKAGVQLIHVPYKSNPLAVTDLIGGQVDMMFLDLGAVLQHIRGGKLRALAVATDARSRDLPDVPTMNELIPGVSVAPWWGLVAPPKTPPAIVAKVSAAVDAALKEPEIVKRLADMGQLEGVGGTPEQAASFMTQERKLWGDLIRSAGITVD</sequence>
<evidence type="ECO:0000313" key="4">
    <source>
        <dbReference type="Proteomes" id="UP000277294"/>
    </source>
</evidence>
<keyword evidence="3" id="KW-0675">Receptor</keyword>
<reference evidence="3 4" key="1">
    <citation type="submission" date="2018-10" db="EMBL/GenBank/DDBJ databases">
        <authorList>
            <person name="Criscuolo A."/>
        </authorList>
    </citation>
    <scope>NUCLEOTIDE SEQUENCE [LARGE SCALE GENOMIC DNA]</scope>
    <source>
        <strain evidence="3">DnA1</strain>
    </source>
</reference>
<name>A0A3P4B0I0_9BURK</name>
<keyword evidence="4" id="KW-1185">Reference proteome</keyword>
<dbReference type="InterPro" id="IPR005064">
    <property type="entry name" value="BUG"/>
</dbReference>
<dbReference type="Gene3D" id="3.40.190.150">
    <property type="entry name" value="Bordetella uptake gene, domain 1"/>
    <property type="match status" value="1"/>
</dbReference>
<feature type="signal peptide" evidence="2">
    <location>
        <begin position="1"/>
        <end position="23"/>
    </location>
</feature>
<evidence type="ECO:0000256" key="1">
    <source>
        <dbReference type="ARBA" id="ARBA00006987"/>
    </source>
</evidence>
<comment type="similarity">
    <text evidence="1">Belongs to the UPF0065 (bug) family.</text>
</comment>
<protein>
    <submittedName>
        <fullName evidence="3">Tripartite tricarboxylate transporter family receptor</fullName>
    </submittedName>
</protein>
<dbReference type="RefSeq" id="WP_124078699.1">
    <property type="nucleotide sequence ID" value="NZ_UWPJ01000013.1"/>
</dbReference>
<dbReference type="InterPro" id="IPR042100">
    <property type="entry name" value="Bug_dom1"/>
</dbReference>
<evidence type="ECO:0000313" key="3">
    <source>
        <dbReference type="EMBL" id="VCU69351.1"/>
    </source>
</evidence>
<accession>A0A3P4B0I0</accession>
<dbReference type="Gene3D" id="3.40.190.10">
    <property type="entry name" value="Periplasmic binding protein-like II"/>
    <property type="match status" value="1"/>
</dbReference>
<feature type="chain" id="PRO_5018097778" evidence="2">
    <location>
        <begin position="24"/>
        <end position="327"/>
    </location>
</feature>
<dbReference type="EMBL" id="UWPJ01000013">
    <property type="protein sequence ID" value="VCU69351.1"/>
    <property type="molecule type" value="Genomic_DNA"/>
</dbReference>
<dbReference type="AlphaFoldDB" id="A0A3P4B0I0"/>
<evidence type="ECO:0000256" key="2">
    <source>
        <dbReference type="SAM" id="SignalP"/>
    </source>
</evidence>
<dbReference type="PIRSF" id="PIRSF017082">
    <property type="entry name" value="YflP"/>
    <property type="match status" value="1"/>
</dbReference>
<organism evidence="3 4">
    <name type="scientific">Pigmentiphaga humi</name>
    <dbReference type="NCBI Taxonomy" id="2478468"/>
    <lineage>
        <taxon>Bacteria</taxon>
        <taxon>Pseudomonadati</taxon>
        <taxon>Pseudomonadota</taxon>
        <taxon>Betaproteobacteria</taxon>
        <taxon>Burkholderiales</taxon>
        <taxon>Alcaligenaceae</taxon>
        <taxon>Pigmentiphaga</taxon>
    </lineage>
</organism>
<dbReference type="PANTHER" id="PTHR42928:SF5">
    <property type="entry name" value="BLR1237 PROTEIN"/>
    <property type="match status" value="1"/>
</dbReference>
<dbReference type="OrthoDB" id="8443386at2"/>